<dbReference type="PANTHER" id="PTHR23077">
    <property type="entry name" value="AAA-FAMILY ATPASE"/>
    <property type="match status" value="1"/>
</dbReference>
<evidence type="ECO:0000256" key="1">
    <source>
        <dbReference type="SAM" id="MobiDB-lite"/>
    </source>
</evidence>
<dbReference type="AlphaFoldDB" id="A0AAJ0BVV4"/>
<dbReference type="InterPro" id="IPR050168">
    <property type="entry name" value="AAA_ATPase_domain"/>
</dbReference>
<dbReference type="GO" id="GO:0016887">
    <property type="term" value="F:ATP hydrolysis activity"/>
    <property type="evidence" value="ECO:0007669"/>
    <property type="project" value="InterPro"/>
</dbReference>
<sequence length="523" mass="58790">MFEDADHGRAYELWLQHNNMQQTNTELVVLDFLRTTYPNHHVTVSNPSKCDLLGFAAAGFATATQKDNCLDHAVRTYKAPGYRLEKDAGKVEDDLHFGSWLYSWNDDDYLVYQAEYQDRWARDIKLLYVLHPFEPEKRHNAATDALLLEAGKWTRELHGEIYVFDNAEWKKSKGLWKSVQGASWEDVILDADMKAGLIADVQDFFDAQEAYRSMNVPWKRGVILHGVPGNGKTISIKALINSLAGREDPVPSLYVKSLDACAGPKWSIQEIFKKARTMAPCLLIFEDLDSMVTPKTRSYFLNEVDGLESNEGILMIGSTNHLDHLDPAITKRPSRFDRKYHFKLPDENARSAYSQYWCNKFASSEKVDFPETICPLIAKMTPGFSFAYLQELFVASLLTLARGTYDESDQDEVPQSSGDDSSSSGWDAVTAEKEDKGETAEAVKGPTEEAKAAPPKAKMVMPQVEIPDILQGNVLLRIVKKQASTLMEEMDNTDGVPAKKELACDDVGEPPIFSPAWLALRAR</sequence>
<keyword evidence="3" id="KW-0378">Hydrolase</keyword>
<organism evidence="3 4">
    <name type="scientific">Phialemonium atrogriseum</name>
    <dbReference type="NCBI Taxonomy" id="1093897"/>
    <lineage>
        <taxon>Eukaryota</taxon>
        <taxon>Fungi</taxon>
        <taxon>Dikarya</taxon>
        <taxon>Ascomycota</taxon>
        <taxon>Pezizomycotina</taxon>
        <taxon>Sordariomycetes</taxon>
        <taxon>Sordariomycetidae</taxon>
        <taxon>Cephalothecales</taxon>
        <taxon>Cephalothecaceae</taxon>
        <taxon>Phialemonium</taxon>
    </lineage>
</organism>
<comment type="caution">
    <text evidence="3">The sequence shown here is derived from an EMBL/GenBank/DDBJ whole genome shotgun (WGS) entry which is preliminary data.</text>
</comment>
<evidence type="ECO:0000259" key="2">
    <source>
        <dbReference type="SMART" id="SM00382"/>
    </source>
</evidence>
<dbReference type="CDD" id="cd19481">
    <property type="entry name" value="RecA-like_protease"/>
    <property type="match status" value="1"/>
</dbReference>
<dbReference type="InterPro" id="IPR027417">
    <property type="entry name" value="P-loop_NTPase"/>
</dbReference>
<dbReference type="GO" id="GO:0042254">
    <property type="term" value="P:ribosome biogenesis"/>
    <property type="evidence" value="ECO:0007669"/>
    <property type="project" value="TreeGrafter"/>
</dbReference>
<dbReference type="InterPro" id="IPR003959">
    <property type="entry name" value="ATPase_AAA_core"/>
</dbReference>
<reference evidence="3" key="1">
    <citation type="submission" date="2023-06" db="EMBL/GenBank/DDBJ databases">
        <title>Genome-scale phylogeny and comparative genomics of the fungal order Sordariales.</title>
        <authorList>
            <consortium name="Lawrence Berkeley National Laboratory"/>
            <person name="Hensen N."/>
            <person name="Bonometti L."/>
            <person name="Westerberg I."/>
            <person name="Brannstrom I.O."/>
            <person name="Guillou S."/>
            <person name="Cros-Aarteil S."/>
            <person name="Calhoun S."/>
            <person name="Haridas S."/>
            <person name="Kuo A."/>
            <person name="Mondo S."/>
            <person name="Pangilinan J."/>
            <person name="Riley R."/>
            <person name="Labutti K."/>
            <person name="Andreopoulos B."/>
            <person name="Lipzen A."/>
            <person name="Chen C."/>
            <person name="Yanf M."/>
            <person name="Daum C."/>
            <person name="Ng V."/>
            <person name="Clum A."/>
            <person name="Steindorff A."/>
            <person name="Ohm R."/>
            <person name="Martin F."/>
            <person name="Silar P."/>
            <person name="Natvig D."/>
            <person name="Lalanne C."/>
            <person name="Gautier V."/>
            <person name="Ament-Velasquez S.L."/>
            <person name="Kruys A."/>
            <person name="Hutchinson M.I."/>
            <person name="Powell A.J."/>
            <person name="Barry K."/>
            <person name="Miller A.N."/>
            <person name="Grigoriev I.V."/>
            <person name="Debuchy R."/>
            <person name="Gladieux P."/>
            <person name="Thoren M.H."/>
            <person name="Johannesson H."/>
        </authorList>
    </citation>
    <scope>NUCLEOTIDE SEQUENCE</scope>
    <source>
        <strain evidence="3">8032-3</strain>
    </source>
</reference>
<dbReference type="SMART" id="SM00382">
    <property type="entry name" value="AAA"/>
    <property type="match status" value="1"/>
</dbReference>
<feature type="domain" description="AAA+ ATPase" evidence="2">
    <location>
        <begin position="218"/>
        <end position="346"/>
    </location>
</feature>
<dbReference type="GO" id="GO:0005634">
    <property type="term" value="C:nucleus"/>
    <property type="evidence" value="ECO:0007669"/>
    <property type="project" value="TreeGrafter"/>
</dbReference>
<gene>
    <name evidence="3" type="ORF">QBC33DRAFT_544910</name>
</gene>
<dbReference type="PANTHER" id="PTHR23077:SF132">
    <property type="entry name" value="ATP-DEPENDENT ZN PROTEASE"/>
    <property type="match status" value="1"/>
</dbReference>
<dbReference type="Gene3D" id="1.10.8.60">
    <property type="match status" value="1"/>
</dbReference>
<dbReference type="SUPFAM" id="SSF52540">
    <property type="entry name" value="P-loop containing nucleoside triphosphate hydrolases"/>
    <property type="match status" value="1"/>
</dbReference>
<dbReference type="EMBL" id="MU839016">
    <property type="protein sequence ID" value="KAK1765211.1"/>
    <property type="molecule type" value="Genomic_DNA"/>
</dbReference>
<dbReference type="RefSeq" id="XP_060281424.1">
    <property type="nucleotide sequence ID" value="XM_060428504.1"/>
</dbReference>
<dbReference type="GO" id="GO:0005524">
    <property type="term" value="F:ATP binding"/>
    <property type="evidence" value="ECO:0007669"/>
    <property type="project" value="InterPro"/>
</dbReference>
<feature type="region of interest" description="Disordered" evidence="1">
    <location>
        <begin position="407"/>
        <end position="456"/>
    </location>
</feature>
<keyword evidence="4" id="KW-1185">Reference proteome</keyword>
<name>A0AAJ0BVV4_9PEZI</name>
<evidence type="ECO:0000313" key="4">
    <source>
        <dbReference type="Proteomes" id="UP001244011"/>
    </source>
</evidence>
<evidence type="ECO:0000313" key="3">
    <source>
        <dbReference type="EMBL" id="KAK1765211.1"/>
    </source>
</evidence>
<protein>
    <submittedName>
        <fullName evidence="3">P-loop containing nucleoside triphosphate hydrolase protein</fullName>
    </submittedName>
</protein>
<dbReference type="GO" id="GO:1990275">
    <property type="term" value="F:preribosome binding"/>
    <property type="evidence" value="ECO:0007669"/>
    <property type="project" value="TreeGrafter"/>
</dbReference>
<dbReference type="GO" id="GO:0003723">
    <property type="term" value="F:RNA binding"/>
    <property type="evidence" value="ECO:0007669"/>
    <property type="project" value="TreeGrafter"/>
</dbReference>
<proteinExistence type="predicted"/>
<accession>A0AAJ0BVV4</accession>
<dbReference type="Pfam" id="PF00004">
    <property type="entry name" value="AAA"/>
    <property type="match status" value="1"/>
</dbReference>
<dbReference type="InterPro" id="IPR003593">
    <property type="entry name" value="AAA+_ATPase"/>
</dbReference>
<dbReference type="Proteomes" id="UP001244011">
    <property type="component" value="Unassembled WGS sequence"/>
</dbReference>
<dbReference type="Gene3D" id="3.40.50.300">
    <property type="entry name" value="P-loop containing nucleotide triphosphate hydrolases"/>
    <property type="match status" value="1"/>
</dbReference>
<dbReference type="GeneID" id="85311691"/>
<feature type="compositionally biased region" description="Low complexity" evidence="1">
    <location>
        <begin position="416"/>
        <end position="425"/>
    </location>
</feature>
<feature type="compositionally biased region" description="Basic and acidic residues" evidence="1">
    <location>
        <begin position="430"/>
        <end position="451"/>
    </location>
</feature>